<dbReference type="STRING" id="4999.A0A1Y1UFT2"/>
<accession>A0A1Y1UFT2</accession>
<dbReference type="HAMAP" id="MF_00391">
    <property type="entry name" value="Ribosomal_bL34"/>
    <property type="match status" value="1"/>
</dbReference>
<feature type="non-terminal residue" evidence="6">
    <location>
        <position position="1"/>
    </location>
</feature>
<dbReference type="Proteomes" id="UP000193218">
    <property type="component" value="Unassembled WGS sequence"/>
</dbReference>
<gene>
    <name evidence="6" type="ORF">BD324DRAFT_563186</name>
</gene>
<dbReference type="Pfam" id="PF00468">
    <property type="entry name" value="Ribosomal_L34"/>
    <property type="match status" value="1"/>
</dbReference>
<dbReference type="PANTHER" id="PTHR14503:SF4">
    <property type="entry name" value="LARGE RIBOSOMAL SUBUNIT PROTEIN BL34M"/>
    <property type="match status" value="1"/>
</dbReference>
<feature type="region of interest" description="Disordered" evidence="5">
    <location>
        <begin position="41"/>
        <end position="61"/>
    </location>
</feature>
<dbReference type="InterPro" id="IPR000271">
    <property type="entry name" value="Ribosomal_bL34"/>
</dbReference>
<dbReference type="GO" id="GO:0003735">
    <property type="term" value="F:structural constituent of ribosome"/>
    <property type="evidence" value="ECO:0007669"/>
    <property type="project" value="InterPro"/>
</dbReference>
<comment type="similarity">
    <text evidence="1">Belongs to the bacterial ribosomal protein bL34 family.</text>
</comment>
<dbReference type="FunCoup" id="A0A1Y1UFT2">
    <property type="interactions" value="108"/>
</dbReference>
<evidence type="ECO:0000313" key="6">
    <source>
        <dbReference type="EMBL" id="ORX36930.1"/>
    </source>
</evidence>
<organism evidence="6 7">
    <name type="scientific">Kockovaella imperatae</name>
    <dbReference type="NCBI Taxonomy" id="4999"/>
    <lineage>
        <taxon>Eukaryota</taxon>
        <taxon>Fungi</taxon>
        <taxon>Dikarya</taxon>
        <taxon>Basidiomycota</taxon>
        <taxon>Agaricomycotina</taxon>
        <taxon>Tremellomycetes</taxon>
        <taxon>Tremellales</taxon>
        <taxon>Cuniculitremaceae</taxon>
        <taxon>Kockovaella</taxon>
    </lineage>
</organism>
<evidence type="ECO:0000256" key="3">
    <source>
        <dbReference type="ARBA" id="ARBA00023274"/>
    </source>
</evidence>
<evidence type="ECO:0000256" key="4">
    <source>
        <dbReference type="ARBA" id="ARBA00035274"/>
    </source>
</evidence>
<feature type="non-terminal residue" evidence="6">
    <location>
        <position position="88"/>
    </location>
</feature>
<keyword evidence="3" id="KW-0687">Ribonucleoprotein</keyword>
<protein>
    <recommendedName>
        <fullName evidence="4">Large ribosomal subunit protein bL34m</fullName>
    </recommendedName>
</protein>
<keyword evidence="7" id="KW-1185">Reference proteome</keyword>
<dbReference type="Gene3D" id="1.10.287.3980">
    <property type="match status" value="1"/>
</dbReference>
<dbReference type="FunFam" id="1.10.287.3980:FF:000001">
    <property type="entry name" value="Mitochondrial ribosomal protein L34"/>
    <property type="match status" value="1"/>
</dbReference>
<dbReference type="RefSeq" id="XP_021870999.1">
    <property type="nucleotide sequence ID" value="XM_022013023.1"/>
</dbReference>
<name>A0A1Y1UFT2_9TREE</name>
<dbReference type="InParanoid" id="A0A1Y1UFT2"/>
<dbReference type="PANTHER" id="PTHR14503">
    <property type="entry name" value="MITOCHONDRIAL RIBOSOMAL PROTEIN 34 FAMILY MEMBER"/>
    <property type="match status" value="1"/>
</dbReference>
<comment type="caution">
    <text evidence="6">The sequence shown here is derived from an EMBL/GenBank/DDBJ whole genome shotgun (WGS) entry which is preliminary data.</text>
</comment>
<evidence type="ECO:0000313" key="7">
    <source>
        <dbReference type="Proteomes" id="UP000193218"/>
    </source>
</evidence>
<dbReference type="GO" id="GO:0006412">
    <property type="term" value="P:translation"/>
    <property type="evidence" value="ECO:0007669"/>
    <property type="project" value="InterPro"/>
</dbReference>
<dbReference type="EMBL" id="NBSH01000007">
    <property type="protein sequence ID" value="ORX36930.1"/>
    <property type="molecule type" value="Genomic_DNA"/>
</dbReference>
<sequence length="88" mass="9900">STLRASLIPRITSLLRPTLSSPIPSALLPHNSPLDLGQVRFGSKGGNTYQPSQRKRKRKHGFLSRIKTAKGRKILTRRMVKGRKFLSH</sequence>
<reference evidence="6 7" key="1">
    <citation type="submission" date="2017-03" db="EMBL/GenBank/DDBJ databases">
        <title>Widespread Adenine N6-methylation of Active Genes in Fungi.</title>
        <authorList>
            <consortium name="DOE Joint Genome Institute"/>
            <person name="Mondo S.J."/>
            <person name="Dannebaum R.O."/>
            <person name="Kuo R.C."/>
            <person name="Louie K.B."/>
            <person name="Bewick A.J."/>
            <person name="Labutti K."/>
            <person name="Haridas S."/>
            <person name="Kuo A."/>
            <person name="Salamov A."/>
            <person name="Ahrendt S.R."/>
            <person name="Lau R."/>
            <person name="Bowen B.P."/>
            <person name="Lipzen A."/>
            <person name="Sullivan W."/>
            <person name="Andreopoulos W.B."/>
            <person name="Clum A."/>
            <person name="Lindquist E."/>
            <person name="Daum C."/>
            <person name="Northen T.R."/>
            <person name="Ramamoorthy G."/>
            <person name="Schmitz R.J."/>
            <person name="Gryganskyi A."/>
            <person name="Culley D."/>
            <person name="Magnuson J."/>
            <person name="James T.Y."/>
            <person name="O'Malley M.A."/>
            <person name="Stajich J.E."/>
            <person name="Spatafora J.W."/>
            <person name="Visel A."/>
            <person name="Grigoriev I.V."/>
        </authorList>
    </citation>
    <scope>NUCLEOTIDE SEQUENCE [LARGE SCALE GENOMIC DNA]</scope>
    <source>
        <strain evidence="6 7">NRRL Y-17943</strain>
    </source>
</reference>
<evidence type="ECO:0000256" key="2">
    <source>
        <dbReference type="ARBA" id="ARBA00022980"/>
    </source>
</evidence>
<dbReference type="OrthoDB" id="431691at2759"/>
<keyword evidence="2 6" id="KW-0689">Ribosomal protein</keyword>
<proteinExistence type="inferred from homology"/>
<dbReference type="GeneID" id="33554831"/>
<evidence type="ECO:0000256" key="5">
    <source>
        <dbReference type="SAM" id="MobiDB-lite"/>
    </source>
</evidence>
<dbReference type="GO" id="GO:0005762">
    <property type="term" value="C:mitochondrial large ribosomal subunit"/>
    <property type="evidence" value="ECO:0007669"/>
    <property type="project" value="TreeGrafter"/>
</dbReference>
<evidence type="ECO:0000256" key="1">
    <source>
        <dbReference type="ARBA" id="ARBA00010111"/>
    </source>
</evidence>
<dbReference type="NCBIfam" id="TIGR01030">
    <property type="entry name" value="rpmH_bact"/>
    <property type="match status" value="1"/>
</dbReference>
<dbReference type="AlphaFoldDB" id="A0A1Y1UFT2"/>